<reference evidence="2 3" key="1">
    <citation type="submission" date="2021-12" db="EMBL/GenBank/DDBJ databases">
        <title>Genome sequence of Kibdelosporangium philippinense ATCC 49844.</title>
        <authorList>
            <person name="Fedorov E.A."/>
            <person name="Omeragic M."/>
            <person name="Shalygina K.F."/>
            <person name="Maclea K.S."/>
        </authorList>
    </citation>
    <scope>NUCLEOTIDE SEQUENCE [LARGE SCALE GENOMIC DNA]</scope>
    <source>
        <strain evidence="2 3">ATCC 49844</strain>
    </source>
</reference>
<dbReference type="Proteomes" id="UP001521150">
    <property type="component" value="Unassembled WGS sequence"/>
</dbReference>
<dbReference type="RefSeq" id="WP_233724735.1">
    <property type="nucleotide sequence ID" value="NZ_JAJVCN010000001.1"/>
</dbReference>
<sequence>MTALEVETSTVAAETGESKKNEVNGPMSGLQANDIHGDVTMVDARPTKADLVTLWLNADEIADLKEQFVPNTQFDRACTILRDSPVVVLCGIGTGRTFTGRKLLLHHGHSQIAHLNGSRGLGSVEAQELRNGAGYLWRAGETGATAFTGSHLEQVAHVMRSVDSRLVIIVDHESYVPREAGYRIVRMSPPNAATIALAVIRRRDEDVQVTAREVLNGELGIGLNEDDPPDKAVRAAELAIAVANKELTTAAAIELLTENIDQTIATTYQDWSVLEFSMMLAVAVLENQPYDEVAEYASELDELIRTAELPPDEELSPREVFAKSKQAVLRDVGAKTVVREHPRHPGLQEETIRFVRQDWAEAALCHVWREYLSVHRILLSWLCVPALLDRFPSACINALCWIIAKTPAHEPLRMIDQLAASRSHAKRKLASWTLVRLAKDHDLQPVVDQTLTEWVDTGSPTRKATAAMTYALRYSKTDPSLVLDRLHAILVKTDSVVARMSVYHSLLFTLEEAPPHRSTVLSELCAWSETARRTGADDGPRQVALKVGMWVSGLTPNANNIYVEAAEMITEHSTEVAVLAERALLDRDFGPVALDHLFKLAGVAYYSTAEQAEQGTESAGVELVRSLTLLAPDLRWWASWRKVVALCRRHPTRRKPIRWIFKVARRHQRWSA</sequence>
<keyword evidence="3" id="KW-1185">Reference proteome</keyword>
<protein>
    <recommendedName>
        <fullName evidence="4">HEAT repeat-containing protein</fullName>
    </recommendedName>
</protein>
<evidence type="ECO:0000313" key="3">
    <source>
        <dbReference type="Proteomes" id="UP001521150"/>
    </source>
</evidence>
<organism evidence="2 3">
    <name type="scientific">Kibdelosporangium philippinense</name>
    <dbReference type="NCBI Taxonomy" id="211113"/>
    <lineage>
        <taxon>Bacteria</taxon>
        <taxon>Bacillati</taxon>
        <taxon>Actinomycetota</taxon>
        <taxon>Actinomycetes</taxon>
        <taxon>Pseudonocardiales</taxon>
        <taxon>Pseudonocardiaceae</taxon>
        <taxon>Kibdelosporangium</taxon>
    </lineage>
</organism>
<dbReference type="EMBL" id="JAJVCN010000001">
    <property type="protein sequence ID" value="MCE7003180.1"/>
    <property type="molecule type" value="Genomic_DNA"/>
</dbReference>
<feature type="region of interest" description="Disordered" evidence="1">
    <location>
        <begin position="1"/>
        <end position="32"/>
    </location>
</feature>
<evidence type="ECO:0000313" key="2">
    <source>
        <dbReference type="EMBL" id="MCE7003180.1"/>
    </source>
</evidence>
<proteinExistence type="predicted"/>
<name>A0ABS8Z5Q2_9PSEU</name>
<accession>A0ABS8Z5Q2</accession>
<evidence type="ECO:0008006" key="4">
    <source>
        <dbReference type="Google" id="ProtNLM"/>
    </source>
</evidence>
<comment type="caution">
    <text evidence="2">The sequence shown here is derived from an EMBL/GenBank/DDBJ whole genome shotgun (WGS) entry which is preliminary data.</text>
</comment>
<gene>
    <name evidence="2" type="ORF">LWC34_10105</name>
</gene>
<evidence type="ECO:0000256" key="1">
    <source>
        <dbReference type="SAM" id="MobiDB-lite"/>
    </source>
</evidence>